<organism evidence="2 3">
    <name type="scientific">Pseudomonas neustonica</name>
    <dbReference type="NCBI Taxonomy" id="2487346"/>
    <lineage>
        <taxon>Bacteria</taxon>
        <taxon>Pseudomonadati</taxon>
        <taxon>Pseudomonadota</taxon>
        <taxon>Gammaproteobacteria</taxon>
        <taxon>Pseudomonadales</taxon>
        <taxon>Pseudomonadaceae</taxon>
        <taxon>Pseudomonas</taxon>
    </lineage>
</organism>
<comment type="caution">
    <text evidence="2">The sequence shown here is derived from an EMBL/GenBank/DDBJ whole genome shotgun (WGS) entry which is preliminary data.</text>
</comment>
<keyword evidence="2" id="KW-0489">Methyltransferase</keyword>
<keyword evidence="2" id="KW-0808">Transferase</keyword>
<dbReference type="CDD" id="cd02440">
    <property type="entry name" value="AdoMet_MTases"/>
    <property type="match status" value="1"/>
</dbReference>
<keyword evidence="1" id="KW-0620">Polyamine biosynthesis</keyword>
<evidence type="ECO:0000256" key="1">
    <source>
        <dbReference type="ARBA" id="ARBA00023115"/>
    </source>
</evidence>
<gene>
    <name evidence="2" type="ORF">EF096_13325</name>
</gene>
<dbReference type="EMBL" id="RKKU01000017">
    <property type="protein sequence ID" value="ROZ83132.1"/>
    <property type="molecule type" value="Genomic_DNA"/>
</dbReference>
<proteinExistence type="predicted"/>
<dbReference type="PANTHER" id="PTHR43317">
    <property type="entry name" value="THERMOSPERMINE SYNTHASE ACAULIS5"/>
    <property type="match status" value="1"/>
</dbReference>
<dbReference type="Pfam" id="PF01564">
    <property type="entry name" value="Spermine_synth"/>
    <property type="match status" value="1"/>
</dbReference>
<dbReference type="SUPFAM" id="SSF53335">
    <property type="entry name" value="S-adenosyl-L-methionine-dependent methyltransferases"/>
    <property type="match status" value="1"/>
</dbReference>
<dbReference type="GO" id="GO:0008168">
    <property type="term" value="F:methyltransferase activity"/>
    <property type="evidence" value="ECO:0007669"/>
    <property type="project" value="UniProtKB-KW"/>
</dbReference>
<dbReference type="Gene3D" id="3.40.50.150">
    <property type="entry name" value="Vaccinia Virus protein VP39"/>
    <property type="match status" value="1"/>
</dbReference>
<name>A0ABX9XIG4_9PSED</name>
<evidence type="ECO:0000313" key="3">
    <source>
        <dbReference type="Proteomes" id="UP000275199"/>
    </source>
</evidence>
<reference evidence="2 3" key="1">
    <citation type="submission" date="2018-11" db="EMBL/GenBank/DDBJ databases">
        <authorList>
            <person name="Jang G.I."/>
            <person name="Hwang C.Y."/>
        </authorList>
    </citation>
    <scope>NUCLEOTIDE SEQUENCE [LARGE SCALE GENOMIC DNA]</scope>
    <source>
        <strain evidence="2 3">SSM26</strain>
    </source>
</reference>
<protein>
    <submittedName>
        <fullName evidence="2">Methyltransferase domain-containing protein</fullName>
    </submittedName>
</protein>
<accession>A0ABX9XIG4</accession>
<sequence>MGFFLGGYQCACQRMVTRLLGVKQPMGWISTLYKYLVNLGPAKPERELERCEDDFGTLRVSEQGELRYLYFGSQTEQSCGLVNHPAWLEYDYTRAMLLAGFWQPQASRAVALGLGGGTLVNAVLAYLTPQQCTAVELRAKVVELSRRWFGLSADPRLEVVVANAESYIASQPNSCDLLFVDLYLEGGIARLQLQADFFAACRAALRPGGLLVVNQWQLGQSGRPYAASPLQRLFGTHYLQVEVEEGNIILFIPQSGELMLDRTAMLQWADQLEPQLGYSLRPYIMTLRRAGDVPRLQEE</sequence>
<evidence type="ECO:0000313" key="2">
    <source>
        <dbReference type="EMBL" id="ROZ83132.1"/>
    </source>
</evidence>
<dbReference type="GO" id="GO:0032259">
    <property type="term" value="P:methylation"/>
    <property type="evidence" value="ECO:0007669"/>
    <property type="project" value="UniProtKB-KW"/>
</dbReference>
<dbReference type="Proteomes" id="UP000275199">
    <property type="component" value="Unassembled WGS sequence"/>
</dbReference>
<keyword evidence="3" id="KW-1185">Reference proteome</keyword>
<dbReference type="InterPro" id="IPR029063">
    <property type="entry name" value="SAM-dependent_MTases_sf"/>
</dbReference>
<dbReference type="PANTHER" id="PTHR43317:SF1">
    <property type="entry name" value="THERMOSPERMINE SYNTHASE ACAULIS5"/>
    <property type="match status" value="1"/>
</dbReference>